<feature type="compositionally biased region" description="Polar residues" evidence="1">
    <location>
        <begin position="134"/>
        <end position="146"/>
    </location>
</feature>
<reference evidence="2" key="2">
    <citation type="journal article" date="2023" name="IMA Fungus">
        <title>Comparative genomic study of the Penicillium genus elucidates a diverse pangenome and 15 lateral gene transfer events.</title>
        <authorList>
            <person name="Petersen C."/>
            <person name="Sorensen T."/>
            <person name="Nielsen M.R."/>
            <person name="Sondergaard T.E."/>
            <person name="Sorensen J.L."/>
            <person name="Fitzpatrick D.A."/>
            <person name="Frisvad J.C."/>
            <person name="Nielsen K.L."/>
        </authorList>
    </citation>
    <scope>NUCLEOTIDE SEQUENCE</scope>
    <source>
        <strain evidence="2">IBT 16125</strain>
    </source>
</reference>
<gene>
    <name evidence="2" type="ORF">N7458_003609</name>
</gene>
<proteinExistence type="predicted"/>
<dbReference type="AlphaFoldDB" id="A0AAD6CF75"/>
<feature type="compositionally biased region" description="Acidic residues" evidence="1">
    <location>
        <begin position="167"/>
        <end position="181"/>
    </location>
</feature>
<evidence type="ECO:0000313" key="2">
    <source>
        <dbReference type="EMBL" id="KAJ5462057.1"/>
    </source>
</evidence>
<organism evidence="2 3">
    <name type="scientific">Penicillium daleae</name>
    <dbReference type="NCBI Taxonomy" id="63821"/>
    <lineage>
        <taxon>Eukaryota</taxon>
        <taxon>Fungi</taxon>
        <taxon>Dikarya</taxon>
        <taxon>Ascomycota</taxon>
        <taxon>Pezizomycotina</taxon>
        <taxon>Eurotiomycetes</taxon>
        <taxon>Eurotiomycetidae</taxon>
        <taxon>Eurotiales</taxon>
        <taxon>Aspergillaceae</taxon>
        <taxon>Penicillium</taxon>
    </lineage>
</organism>
<sequence>MVEGTNSWCNGGAAAAAAAAGRDAKARGDESPVHRGFAWHPLQRVSRVECPAELDQLRGLSGCGDQQSLALQSDSDSWRGRVRTETADMIVFFFGPKQAQLVHYGRLYSLDLMPSRSRLPKGKAKSEGRGVGTPATQLANKNGNSGPPNPTDDKTAGDWPSVKESGLEDLAEEKNSEEDDSVENRAPWKLERTLVTLLRTAE</sequence>
<protein>
    <submittedName>
        <fullName evidence="2">Uncharacterized protein</fullName>
    </submittedName>
</protein>
<feature type="region of interest" description="Disordered" evidence="1">
    <location>
        <begin position="116"/>
        <end position="189"/>
    </location>
</feature>
<dbReference type="EMBL" id="JAPVEA010000002">
    <property type="protein sequence ID" value="KAJ5462057.1"/>
    <property type="molecule type" value="Genomic_DNA"/>
</dbReference>
<keyword evidence="3" id="KW-1185">Reference proteome</keyword>
<dbReference type="GeneID" id="81597235"/>
<name>A0AAD6CF75_9EURO</name>
<accession>A0AAD6CF75</accession>
<reference evidence="2" key="1">
    <citation type="submission" date="2022-12" db="EMBL/GenBank/DDBJ databases">
        <authorList>
            <person name="Petersen C."/>
        </authorList>
    </citation>
    <scope>NUCLEOTIDE SEQUENCE</scope>
    <source>
        <strain evidence="2">IBT 16125</strain>
    </source>
</reference>
<dbReference type="Proteomes" id="UP001213681">
    <property type="component" value="Unassembled WGS sequence"/>
</dbReference>
<comment type="caution">
    <text evidence="2">The sequence shown here is derived from an EMBL/GenBank/DDBJ whole genome shotgun (WGS) entry which is preliminary data.</text>
</comment>
<evidence type="ECO:0000256" key="1">
    <source>
        <dbReference type="SAM" id="MobiDB-lite"/>
    </source>
</evidence>
<evidence type="ECO:0000313" key="3">
    <source>
        <dbReference type="Proteomes" id="UP001213681"/>
    </source>
</evidence>
<dbReference type="RefSeq" id="XP_056771099.1">
    <property type="nucleotide sequence ID" value="XM_056906992.1"/>
</dbReference>